<evidence type="ECO:0000256" key="3">
    <source>
        <dbReference type="ARBA" id="ARBA00022833"/>
    </source>
</evidence>
<dbReference type="GO" id="GO:0000981">
    <property type="term" value="F:DNA-binding transcription factor activity, RNA polymerase II-specific"/>
    <property type="evidence" value="ECO:0007669"/>
    <property type="project" value="TreeGrafter"/>
</dbReference>
<dbReference type="PANTHER" id="PTHR23235:SF139">
    <property type="entry name" value="HUCKEBEIN"/>
    <property type="match status" value="1"/>
</dbReference>
<keyword evidence="1" id="KW-0479">Metal-binding</keyword>
<dbReference type="InterPro" id="IPR013087">
    <property type="entry name" value="Znf_C2H2_type"/>
</dbReference>
<dbReference type="KEGG" id="osn:115208760"/>
<dbReference type="GO" id="GO:0000978">
    <property type="term" value="F:RNA polymerase II cis-regulatory region sequence-specific DNA binding"/>
    <property type="evidence" value="ECO:0007669"/>
    <property type="project" value="TreeGrafter"/>
</dbReference>
<proteinExistence type="predicted"/>
<dbReference type="PROSITE" id="PS00028">
    <property type="entry name" value="ZINC_FINGER_C2H2_1"/>
    <property type="match status" value="3"/>
</dbReference>
<feature type="domain" description="C2H2-type" evidence="6">
    <location>
        <begin position="284"/>
        <end position="313"/>
    </location>
</feature>
<dbReference type="RefSeq" id="XP_029632938.1">
    <property type="nucleotide sequence ID" value="XM_029777078.2"/>
</dbReference>
<reference evidence="8" key="1">
    <citation type="submission" date="2025-08" db="UniProtKB">
        <authorList>
            <consortium name="RefSeq"/>
        </authorList>
    </citation>
    <scope>IDENTIFICATION</scope>
</reference>
<evidence type="ECO:0000313" key="7">
    <source>
        <dbReference type="Proteomes" id="UP000515154"/>
    </source>
</evidence>
<evidence type="ECO:0000256" key="2">
    <source>
        <dbReference type="ARBA" id="ARBA00022771"/>
    </source>
</evidence>
<dbReference type="PROSITE" id="PS50157">
    <property type="entry name" value="ZINC_FINGER_C2H2_2"/>
    <property type="match status" value="3"/>
</dbReference>
<dbReference type="GO" id="GO:0008270">
    <property type="term" value="F:zinc ion binding"/>
    <property type="evidence" value="ECO:0007669"/>
    <property type="project" value="UniProtKB-KW"/>
</dbReference>
<name>A0A6P7S424_9MOLL</name>
<accession>A0A6P7S424</accession>
<sequence>MMEHATILPRRFCPVILQHNSEQDLSSTSSGIPSPPQIHQYGDTSRDGNFFNGQTICHVQLPSDISDVSYTTPKRYEYKRYGQEDVPFYRTNIHKFQEGTDQILHNELPLDRSNNFYDISSRHTDFNNYITNNEALKCFSPLPHIKYPIPTFTKPFSEIDALSKCVDVSQNAYSCNPRDKRETSEPRQINILSKQSVDGQSQIKSVSNLNFPIDMLKCSGGFLQMMNLYVKQMGGSTHEMKTDLQENGRQYQRRINKCPYCNKFKSSPAQLKIHLRIHTGERPFVCCRKGCEKTFARNEELTRHLRIHTGYRPYLCRVCQRRFGRKDHLRKHEITHQSIRDKKVYVCLVDGCTQSYTRSDALARHRWNVHLISPQINNVRVRTINTRGQIK</sequence>
<evidence type="ECO:0000256" key="1">
    <source>
        <dbReference type="ARBA" id="ARBA00022723"/>
    </source>
</evidence>
<gene>
    <name evidence="8" type="primary">LOC115208760</name>
</gene>
<keyword evidence="2 4" id="KW-0863">Zinc-finger</keyword>
<dbReference type="FunFam" id="3.30.160.60:FF:000007">
    <property type="entry name" value="Basic krueppel-like factor 3"/>
    <property type="match status" value="1"/>
</dbReference>
<evidence type="ECO:0000313" key="8">
    <source>
        <dbReference type="RefSeq" id="XP_029632938.1"/>
    </source>
</evidence>
<dbReference type="AlphaFoldDB" id="A0A6P7S424"/>
<keyword evidence="7" id="KW-1185">Reference proteome</keyword>
<evidence type="ECO:0000256" key="5">
    <source>
        <dbReference type="SAM" id="MobiDB-lite"/>
    </source>
</evidence>
<keyword evidence="3" id="KW-0862">Zinc</keyword>
<feature type="domain" description="C2H2-type" evidence="6">
    <location>
        <begin position="314"/>
        <end position="341"/>
    </location>
</feature>
<evidence type="ECO:0000256" key="4">
    <source>
        <dbReference type="PROSITE-ProRule" id="PRU00042"/>
    </source>
</evidence>
<dbReference type="SMART" id="SM00355">
    <property type="entry name" value="ZnF_C2H2"/>
    <property type="match status" value="4"/>
</dbReference>
<protein>
    <submittedName>
        <fullName evidence="8">Zinc finger protein 430-like</fullName>
    </submittedName>
</protein>
<dbReference type="PANTHER" id="PTHR23235">
    <property type="entry name" value="KRUEPPEL-LIKE TRANSCRIPTION FACTOR"/>
    <property type="match status" value="1"/>
</dbReference>
<dbReference type="Pfam" id="PF00096">
    <property type="entry name" value="zf-C2H2"/>
    <property type="match status" value="3"/>
</dbReference>
<dbReference type="SUPFAM" id="SSF57667">
    <property type="entry name" value="beta-beta-alpha zinc fingers"/>
    <property type="match status" value="2"/>
</dbReference>
<dbReference type="Gene3D" id="3.30.160.60">
    <property type="entry name" value="Classic Zinc Finger"/>
    <property type="match status" value="4"/>
</dbReference>
<dbReference type="Proteomes" id="UP000515154">
    <property type="component" value="Linkage group LG2"/>
</dbReference>
<dbReference type="InterPro" id="IPR036236">
    <property type="entry name" value="Znf_C2H2_sf"/>
</dbReference>
<organism evidence="7 8">
    <name type="scientific">Octopus sinensis</name>
    <name type="common">East Asian common octopus</name>
    <dbReference type="NCBI Taxonomy" id="2607531"/>
    <lineage>
        <taxon>Eukaryota</taxon>
        <taxon>Metazoa</taxon>
        <taxon>Spiralia</taxon>
        <taxon>Lophotrochozoa</taxon>
        <taxon>Mollusca</taxon>
        <taxon>Cephalopoda</taxon>
        <taxon>Coleoidea</taxon>
        <taxon>Octopodiformes</taxon>
        <taxon>Octopoda</taxon>
        <taxon>Incirrata</taxon>
        <taxon>Octopodidae</taxon>
        <taxon>Octopus</taxon>
    </lineage>
</organism>
<evidence type="ECO:0000259" key="6">
    <source>
        <dbReference type="PROSITE" id="PS50157"/>
    </source>
</evidence>
<feature type="domain" description="C2H2-type" evidence="6">
    <location>
        <begin position="256"/>
        <end position="283"/>
    </location>
</feature>
<feature type="region of interest" description="Disordered" evidence="5">
    <location>
        <begin position="24"/>
        <end position="45"/>
    </location>
</feature>